<reference evidence="6" key="1">
    <citation type="submission" date="2017-12" db="EMBL/GenBank/DDBJ databases">
        <title>Whole genome sequencing of Acidipropionibacterium jensenii strains JS279 and JS280.</title>
        <authorList>
            <person name="Deptula P."/>
            <person name="Laine P."/>
            <person name="Smolander O.-P."/>
            <person name="Paulin L."/>
            <person name="Auvinen P."/>
            <person name="Varmanen P."/>
        </authorList>
    </citation>
    <scope>NUCLEOTIDE SEQUENCE [LARGE SCALE GENOMIC DNA]</scope>
    <source>
        <strain evidence="6">JS280</strain>
    </source>
</reference>
<dbReference type="InterPro" id="IPR011611">
    <property type="entry name" value="PfkB_dom"/>
</dbReference>
<evidence type="ECO:0000313" key="5">
    <source>
        <dbReference type="EMBL" id="AZZ38617.1"/>
    </source>
</evidence>
<dbReference type="InterPro" id="IPR050306">
    <property type="entry name" value="PfkB_Carbo_kinase"/>
</dbReference>
<gene>
    <name evidence="5" type="ORF">C0Z10_01365</name>
</gene>
<proteinExistence type="inferred from homology"/>
<organism evidence="5 6">
    <name type="scientific">Acidipropionibacterium jensenii</name>
    <dbReference type="NCBI Taxonomy" id="1749"/>
    <lineage>
        <taxon>Bacteria</taxon>
        <taxon>Bacillati</taxon>
        <taxon>Actinomycetota</taxon>
        <taxon>Actinomycetes</taxon>
        <taxon>Propionibacteriales</taxon>
        <taxon>Propionibacteriaceae</taxon>
        <taxon>Acidipropionibacterium</taxon>
    </lineage>
</organism>
<dbReference type="SUPFAM" id="SSF53613">
    <property type="entry name" value="Ribokinase-like"/>
    <property type="match status" value="1"/>
</dbReference>
<dbReference type="GO" id="GO:0016301">
    <property type="term" value="F:kinase activity"/>
    <property type="evidence" value="ECO:0007669"/>
    <property type="project" value="UniProtKB-KW"/>
</dbReference>
<dbReference type="EMBL" id="CP025570">
    <property type="protein sequence ID" value="AZZ38617.1"/>
    <property type="molecule type" value="Genomic_DNA"/>
</dbReference>
<dbReference type="RefSeq" id="WP_097798215.1">
    <property type="nucleotide sequence ID" value="NZ_CP025570.1"/>
</dbReference>
<sequence length="293" mass="30721">MSTAQPRLVGIGDSVVDMFAERSTAYPGGNTLNVAVYWHLFADSPSDFIGVLGDDVYGDHVMATLGELGVGTTRVRRARGQTGRTLVDVAPDGDRVFVASNQGGIQADLSIRLAPADLELIRGASMVHTSVYSGMDHRLDALAQVAPVSYDFSDLPPIESVLPLMPHIQVAFLSAAQLSPEERRRYAQRCLQAGGTAVVMTAGAKGSVGFFDGKEHREGITHVDVVDALGAGDGFITGFLTAWVHSHDLTAAMQAGSRMGAMTCTLPGAFGHGVPASPADMAALKRRSAVGAT</sequence>
<dbReference type="KEGG" id="aji:C0Z10_01365"/>
<evidence type="ECO:0000256" key="2">
    <source>
        <dbReference type="ARBA" id="ARBA00022679"/>
    </source>
</evidence>
<dbReference type="InterPro" id="IPR029056">
    <property type="entry name" value="Ribokinase-like"/>
</dbReference>
<evidence type="ECO:0000256" key="3">
    <source>
        <dbReference type="ARBA" id="ARBA00022777"/>
    </source>
</evidence>
<evidence type="ECO:0000313" key="6">
    <source>
        <dbReference type="Proteomes" id="UP000285875"/>
    </source>
</evidence>
<name>A0A3T0RWV0_9ACTN</name>
<comment type="similarity">
    <text evidence="1">Belongs to the carbohydrate kinase PfkB family.</text>
</comment>
<feature type="domain" description="Carbohydrate kinase PfkB" evidence="4">
    <location>
        <begin position="22"/>
        <end position="269"/>
    </location>
</feature>
<protein>
    <submittedName>
        <fullName evidence="5">Fructoselysine 6-kinase</fullName>
    </submittedName>
</protein>
<dbReference type="PANTHER" id="PTHR43085:SF41">
    <property type="entry name" value="FRUCTOSELYSINE 6-KINASE"/>
    <property type="match status" value="1"/>
</dbReference>
<dbReference type="Proteomes" id="UP000285875">
    <property type="component" value="Chromosome"/>
</dbReference>
<keyword evidence="3 5" id="KW-0418">Kinase</keyword>
<evidence type="ECO:0000259" key="4">
    <source>
        <dbReference type="Pfam" id="PF00294"/>
    </source>
</evidence>
<keyword evidence="2" id="KW-0808">Transferase</keyword>
<dbReference type="Pfam" id="PF00294">
    <property type="entry name" value="PfkB"/>
    <property type="match status" value="1"/>
</dbReference>
<accession>A0A3T0RWV0</accession>
<dbReference type="Gene3D" id="3.40.1190.20">
    <property type="match status" value="1"/>
</dbReference>
<dbReference type="PANTHER" id="PTHR43085">
    <property type="entry name" value="HEXOKINASE FAMILY MEMBER"/>
    <property type="match status" value="1"/>
</dbReference>
<evidence type="ECO:0000256" key="1">
    <source>
        <dbReference type="ARBA" id="ARBA00010688"/>
    </source>
</evidence>
<dbReference type="AlphaFoldDB" id="A0A3T0RWV0"/>